<dbReference type="PaxDb" id="29760-VIT_11s0078g00200.t01"/>
<proteinExistence type="predicted"/>
<dbReference type="InParanoid" id="F6I6P1"/>
<dbReference type="EMBL" id="FN596757">
    <property type="protein sequence ID" value="CCB62609.1"/>
    <property type="molecule type" value="Genomic_DNA"/>
</dbReference>
<accession>F6I6P1</accession>
<dbReference type="AlphaFoldDB" id="F6I6P1"/>
<protein>
    <submittedName>
        <fullName evidence="1">Uncharacterized protein</fullName>
    </submittedName>
</protein>
<reference evidence="2" key="1">
    <citation type="journal article" date="2007" name="Nature">
        <title>The grapevine genome sequence suggests ancestral hexaploidization in major angiosperm phyla.</title>
        <authorList>
            <consortium name="The French-Italian Public Consortium for Grapevine Genome Characterization."/>
            <person name="Jaillon O."/>
            <person name="Aury J.-M."/>
            <person name="Noel B."/>
            <person name="Policriti A."/>
            <person name="Clepet C."/>
            <person name="Casagrande A."/>
            <person name="Choisne N."/>
            <person name="Aubourg S."/>
            <person name="Vitulo N."/>
            <person name="Jubin C."/>
            <person name="Vezzi A."/>
            <person name="Legeai F."/>
            <person name="Hugueney P."/>
            <person name="Dasilva C."/>
            <person name="Horner D."/>
            <person name="Mica E."/>
            <person name="Jublot D."/>
            <person name="Poulain J."/>
            <person name="Bruyere C."/>
            <person name="Billault A."/>
            <person name="Segurens B."/>
            <person name="Gouyvenoux M."/>
            <person name="Ugarte E."/>
            <person name="Cattonaro F."/>
            <person name="Anthouard V."/>
            <person name="Vico V."/>
            <person name="Del Fabbro C."/>
            <person name="Alaux M."/>
            <person name="Di Gaspero G."/>
            <person name="Dumas V."/>
            <person name="Felice N."/>
            <person name="Paillard S."/>
            <person name="Juman I."/>
            <person name="Moroldo M."/>
            <person name="Scalabrin S."/>
            <person name="Canaguier A."/>
            <person name="Le Clainche I."/>
            <person name="Malacrida G."/>
            <person name="Durand E."/>
            <person name="Pesole G."/>
            <person name="Laucou V."/>
            <person name="Chatelet P."/>
            <person name="Merdinoglu D."/>
            <person name="Delledonne M."/>
            <person name="Pezzotti M."/>
            <person name="Lecharny A."/>
            <person name="Scarpelli C."/>
            <person name="Artiguenave F."/>
            <person name="Pe M.E."/>
            <person name="Valle G."/>
            <person name="Morgante M."/>
            <person name="Caboche M."/>
            <person name="Adam-Blondon A.-F."/>
            <person name="Weissenbach J."/>
            <person name="Quetier F."/>
            <person name="Wincker P."/>
        </authorList>
    </citation>
    <scope>NUCLEOTIDE SEQUENCE [LARGE SCALE GENOMIC DNA]</scope>
    <source>
        <strain evidence="2">cv. Pinot noir / PN40024</strain>
    </source>
</reference>
<gene>
    <name evidence="1" type="ordered locus">VIT_11s0078g00200</name>
</gene>
<evidence type="ECO:0000313" key="1">
    <source>
        <dbReference type="EMBL" id="CCB62609.1"/>
    </source>
</evidence>
<evidence type="ECO:0000313" key="2">
    <source>
        <dbReference type="Proteomes" id="UP000009183"/>
    </source>
</evidence>
<organism evidence="1 2">
    <name type="scientific">Vitis vinifera</name>
    <name type="common">Grape</name>
    <dbReference type="NCBI Taxonomy" id="29760"/>
    <lineage>
        <taxon>Eukaryota</taxon>
        <taxon>Viridiplantae</taxon>
        <taxon>Streptophyta</taxon>
        <taxon>Embryophyta</taxon>
        <taxon>Tracheophyta</taxon>
        <taxon>Spermatophyta</taxon>
        <taxon>Magnoliopsida</taxon>
        <taxon>eudicotyledons</taxon>
        <taxon>Gunneridae</taxon>
        <taxon>Pentapetalae</taxon>
        <taxon>rosids</taxon>
        <taxon>Vitales</taxon>
        <taxon>Vitaceae</taxon>
        <taxon>Viteae</taxon>
        <taxon>Vitis</taxon>
    </lineage>
</organism>
<sequence length="32" mass="3488">MDLGNPIETIVYHLLIGGIACLDRQDGFPMGK</sequence>
<dbReference type="Proteomes" id="UP000009183">
    <property type="component" value="Chromosome 11"/>
</dbReference>
<name>F6I6P1_VITVI</name>
<keyword evidence="2" id="KW-1185">Reference proteome</keyword>
<dbReference type="HOGENOM" id="CLU_3393168_0_0_1"/>